<dbReference type="PANTHER" id="PTHR30153:SF2">
    <property type="entry name" value="REPLICATIVE DNA HELICASE"/>
    <property type="match status" value="1"/>
</dbReference>
<keyword evidence="5 14" id="KW-0547">Nucleotide-binding</keyword>
<evidence type="ECO:0000256" key="2">
    <source>
        <dbReference type="ARBA" id="ARBA00011643"/>
    </source>
</evidence>
<dbReference type="Gene3D" id="3.40.50.300">
    <property type="entry name" value="P-loop containing nucleotide triphosphate hydrolases"/>
    <property type="match status" value="1"/>
</dbReference>
<comment type="function">
    <text evidence="11 14">The main replicative DNA helicase, it participates in initiation and elongation during chromosome replication. Travels ahead of the DNA replisome, separating dsDNA into templates for DNA synthesis. A processive ATP-dependent 5'-3' DNA helicase it has DNA-dependent ATPase activity.</text>
</comment>
<protein>
    <recommendedName>
        <fullName evidence="13 14">Replicative DNA helicase</fullName>
        <ecNumber evidence="13 14">5.6.2.3</ecNumber>
    </recommendedName>
</protein>
<dbReference type="GO" id="GO:0003677">
    <property type="term" value="F:DNA binding"/>
    <property type="evidence" value="ECO:0007669"/>
    <property type="project" value="UniProtKB-UniRule"/>
</dbReference>
<dbReference type="NCBIfam" id="NF006606">
    <property type="entry name" value="PRK09165.1"/>
    <property type="match status" value="1"/>
</dbReference>
<dbReference type="PANTHER" id="PTHR30153">
    <property type="entry name" value="REPLICATIVE DNA HELICASE DNAB"/>
    <property type="match status" value="1"/>
</dbReference>
<dbReference type="CDD" id="cd00984">
    <property type="entry name" value="DnaB_C"/>
    <property type="match status" value="1"/>
</dbReference>
<evidence type="ECO:0000259" key="15">
    <source>
        <dbReference type="PROSITE" id="PS51199"/>
    </source>
</evidence>
<evidence type="ECO:0000256" key="14">
    <source>
        <dbReference type="RuleBase" id="RU362085"/>
    </source>
</evidence>
<dbReference type="Gene3D" id="1.10.860.10">
    <property type="entry name" value="DNAb Helicase, Chain A"/>
    <property type="match status" value="1"/>
</dbReference>
<accession>A0AAE4VLQ4</accession>
<comment type="caution">
    <text evidence="16">The sequence shown here is derived from an EMBL/GenBank/DDBJ whole genome shotgun (WGS) entry which is preliminary data.</text>
</comment>
<name>A0AAE4VLQ4_9RICK</name>
<evidence type="ECO:0000256" key="5">
    <source>
        <dbReference type="ARBA" id="ARBA00022741"/>
    </source>
</evidence>
<keyword evidence="3 14" id="KW-0639">Primosome</keyword>
<dbReference type="InterPro" id="IPR007692">
    <property type="entry name" value="DNA_helicase_DnaB"/>
</dbReference>
<evidence type="ECO:0000256" key="11">
    <source>
        <dbReference type="ARBA" id="ARBA00044932"/>
    </source>
</evidence>
<dbReference type="InterPro" id="IPR007694">
    <property type="entry name" value="DNA_helicase_DnaB-like_C"/>
</dbReference>
<dbReference type="AlphaFoldDB" id="A0AAE4VLQ4"/>
<dbReference type="InterPro" id="IPR016136">
    <property type="entry name" value="DNA_helicase_N/primase_C"/>
</dbReference>
<dbReference type="GO" id="GO:0006269">
    <property type="term" value="P:DNA replication, synthesis of primer"/>
    <property type="evidence" value="ECO:0007669"/>
    <property type="project" value="UniProtKB-UniRule"/>
</dbReference>
<evidence type="ECO:0000256" key="12">
    <source>
        <dbReference type="ARBA" id="ARBA00048954"/>
    </source>
</evidence>
<reference evidence="16" key="1">
    <citation type="submission" date="2023-02" db="EMBL/GenBank/DDBJ databases">
        <title>Host association and intracellularity evolved multiple times independently in the Rickettsiales.</title>
        <authorList>
            <person name="Castelli M."/>
            <person name="Nardi T."/>
            <person name="Gammuto L."/>
            <person name="Bellinzona G."/>
            <person name="Sabaneyeva E."/>
            <person name="Potekhin A."/>
            <person name="Serra V."/>
            <person name="Petroni G."/>
            <person name="Sassera D."/>
        </authorList>
    </citation>
    <scope>NUCLEOTIDE SEQUENCE</scope>
    <source>
        <strain evidence="16">USBL-36I1</strain>
    </source>
</reference>
<dbReference type="EMBL" id="JARGYU010000001">
    <property type="protein sequence ID" value="MDZ5760933.1"/>
    <property type="molecule type" value="Genomic_DNA"/>
</dbReference>
<evidence type="ECO:0000256" key="3">
    <source>
        <dbReference type="ARBA" id="ARBA00022515"/>
    </source>
</evidence>
<keyword evidence="4 14" id="KW-0235">DNA replication</keyword>
<dbReference type="GO" id="GO:1990077">
    <property type="term" value="C:primosome complex"/>
    <property type="evidence" value="ECO:0007669"/>
    <property type="project" value="UniProtKB-UniRule"/>
</dbReference>
<dbReference type="GO" id="GO:0043139">
    <property type="term" value="F:5'-3' DNA helicase activity"/>
    <property type="evidence" value="ECO:0007669"/>
    <property type="project" value="UniProtKB-EC"/>
</dbReference>
<dbReference type="InterPro" id="IPR036185">
    <property type="entry name" value="DNA_heli_DnaB-like_N_sf"/>
</dbReference>
<comment type="catalytic activity">
    <reaction evidence="12 14">
        <text>ATP + H2O = ADP + phosphate + H(+)</text>
        <dbReference type="Rhea" id="RHEA:13065"/>
        <dbReference type="ChEBI" id="CHEBI:15377"/>
        <dbReference type="ChEBI" id="CHEBI:15378"/>
        <dbReference type="ChEBI" id="CHEBI:30616"/>
        <dbReference type="ChEBI" id="CHEBI:43474"/>
        <dbReference type="ChEBI" id="CHEBI:456216"/>
        <dbReference type="EC" id="5.6.2.3"/>
    </reaction>
</comment>
<evidence type="ECO:0000256" key="10">
    <source>
        <dbReference type="ARBA" id="ARBA00023235"/>
    </source>
</evidence>
<keyword evidence="10" id="KW-0413">Isomerase</keyword>
<sequence length="475" mass="53866">MDNNLPYNAEIERELLGAILNNNSYLAKIDGFIEPQHFFLPIHQKIYEIIKLVIDRGYSATALIIKSYFDKEEVFKNIEGGSYTYLTELMVQANLLNDIDSLAKVIYDHYLRRELIDIANNIASYARNCNDVDNQVKICIENAEHRLFNLAIYGKSDDKVFSIKQAVSETITKIHNARTNNKAISGITSGFTDFDSITGGFQPSDLIIIAARPSMGKTSLAINIGLNSAIDFHRNYKEGHISKEQSVAIFSLEMSAEQIANRILAIRTKIDSSCLRMGYIQKDDFEVISREIGNISQLPIYIDDTPAISIFELRARARRLKRQKNISLLIVDYLQLLRGSLSLNYNNRVQEIGEISQGLKAIAKELQIPVIALSQLSRAVESRDDKRPLLSDLRESGNIEQDADLVSFIYREEYYLGRKMNSEKEKNTELQEKMMKIKNTAEVIIAKHRNGPIGTVNLHFDIKTTGFDNLASNNQ</sequence>
<gene>
    <name evidence="16" type="ORF">Lyticum_00089</name>
</gene>
<proteinExistence type="inferred from homology"/>
<dbReference type="PROSITE" id="PS51199">
    <property type="entry name" value="SF4_HELICASE"/>
    <property type="match status" value="1"/>
</dbReference>
<dbReference type="Proteomes" id="UP001289135">
    <property type="component" value="Unassembled WGS sequence"/>
</dbReference>
<dbReference type="Pfam" id="PF03796">
    <property type="entry name" value="DnaB_C"/>
    <property type="match status" value="1"/>
</dbReference>
<keyword evidence="6 14" id="KW-0378">Hydrolase</keyword>
<keyword evidence="17" id="KW-1185">Reference proteome</keyword>
<dbReference type="InterPro" id="IPR007693">
    <property type="entry name" value="DNA_helicase_DnaB-like_N"/>
</dbReference>
<dbReference type="InterPro" id="IPR027417">
    <property type="entry name" value="P-loop_NTPase"/>
</dbReference>
<dbReference type="SUPFAM" id="SSF52540">
    <property type="entry name" value="P-loop containing nucleoside triphosphate hydrolases"/>
    <property type="match status" value="1"/>
</dbReference>
<organism evidence="16 17">
    <name type="scientific">Lyticum sinuosum</name>
    <dbReference type="NCBI Taxonomy" id="1332059"/>
    <lineage>
        <taxon>Bacteria</taxon>
        <taxon>Pseudomonadati</taxon>
        <taxon>Pseudomonadota</taxon>
        <taxon>Alphaproteobacteria</taxon>
        <taxon>Rickettsiales</taxon>
        <taxon>Lyticum</taxon>
    </lineage>
</organism>
<evidence type="ECO:0000313" key="17">
    <source>
        <dbReference type="Proteomes" id="UP001289135"/>
    </source>
</evidence>
<dbReference type="GO" id="GO:0005524">
    <property type="term" value="F:ATP binding"/>
    <property type="evidence" value="ECO:0007669"/>
    <property type="project" value="UniProtKB-UniRule"/>
</dbReference>
<evidence type="ECO:0000256" key="8">
    <source>
        <dbReference type="ARBA" id="ARBA00022840"/>
    </source>
</evidence>
<dbReference type="GO" id="GO:0016787">
    <property type="term" value="F:hydrolase activity"/>
    <property type="evidence" value="ECO:0007669"/>
    <property type="project" value="UniProtKB-KW"/>
</dbReference>
<keyword evidence="8 14" id="KW-0067">ATP-binding</keyword>
<evidence type="ECO:0000256" key="9">
    <source>
        <dbReference type="ARBA" id="ARBA00023125"/>
    </source>
</evidence>
<keyword evidence="7 14" id="KW-0347">Helicase</keyword>
<dbReference type="EC" id="5.6.2.3" evidence="13 14"/>
<evidence type="ECO:0000256" key="7">
    <source>
        <dbReference type="ARBA" id="ARBA00022806"/>
    </source>
</evidence>
<dbReference type="Pfam" id="PF00772">
    <property type="entry name" value="DnaB"/>
    <property type="match status" value="1"/>
</dbReference>
<evidence type="ECO:0000256" key="6">
    <source>
        <dbReference type="ARBA" id="ARBA00022801"/>
    </source>
</evidence>
<dbReference type="RefSeq" id="WP_322498368.1">
    <property type="nucleotide sequence ID" value="NZ_JARGYU010000001.1"/>
</dbReference>
<comment type="similarity">
    <text evidence="1 14">Belongs to the helicase family. DnaB subfamily.</text>
</comment>
<dbReference type="NCBIfam" id="TIGR00665">
    <property type="entry name" value="DnaB"/>
    <property type="match status" value="1"/>
</dbReference>
<feature type="domain" description="SF4 helicase" evidence="15">
    <location>
        <begin position="180"/>
        <end position="474"/>
    </location>
</feature>
<dbReference type="SUPFAM" id="SSF48024">
    <property type="entry name" value="N-terminal domain of DnaB helicase"/>
    <property type="match status" value="1"/>
</dbReference>
<evidence type="ECO:0000256" key="13">
    <source>
        <dbReference type="NCBIfam" id="TIGR00665"/>
    </source>
</evidence>
<dbReference type="GO" id="GO:0005829">
    <property type="term" value="C:cytosol"/>
    <property type="evidence" value="ECO:0007669"/>
    <property type="project" value="TreeGrafter"/>
</dbReference>
<evidence type="ECO:0000256" key="1">
    <source>
        <dbReference type="ARBA" id="ARBA00008428"/>
    </source>
</evidence>
<evidence type="ECO:0000256" key="4">
    <source>
        <dbReference type="ARBA" id="ARBA00022705"/>
    </source>
</evidence>
<evidence type="ECO:0000313" key="16">
    <source>
        <dbReference type="EMBL" id="MDZ5760933.1"/>
    </source>
</evidence>
<comment type="subunit">
    <text evidence="2">Homohexamer.</text>
</comment>
<keyword evidence="9 14" id="KW-0238">DNA-binding</keyword>